<evidence type="ECO:0000313" key="6">
    <source>
        <dbReference type="EMBL" id="UUX33696.1"/>
    </source>
</evidence>
<feature type="transmembrane region" description="Helical" evidence="5">
    <location>
        <begin position="57"/>
        <end position="73"/>
    </location>
</feature>
<name>A0ABY5P4R4_9LACT</name>
<protein>
    <submittedName>
        <fullName evidence="6">Manganese efflux pump</fullName>
    </submittedName>
</protein>
<evidence type="ECO:0000313" key="7">
    <source>
        <dbReference type="Proteomes" id="UP001315967"/>
    </source>
</evidence>
<evidence type="ECO:0000256" key="3">
    <source>
        <dbReference type="ARBA" id="ARBA00022989"/>
    </source>
</evidence>
<evidence type="ECO:0000256" key="2">
    <source>
        <dbReference type="ARBA" id="ARBA00022692"/>
    </source>
</evidence>
<evidence type="ECO:0000256" key="1">
    <source>
        <dbReference type="ARBA" id="ARBA00022475"/>
    </source>
</evidence>
<keyword evidence="1" id="KW-1003">Cell membrane</keyword>
<keyword evidence="7" id="KW-1185">Reference proteome</keyword>
<organism evidence="6 7">
    <name type="scientific">Fundicoccus culcitae</name>
    <dbReference type="NCBI Taxonomy" id="2969821"/>
    <lineage>
        <taxon>Bacteria</taxon>
        <taxon>Bacillati</taxon>
        <taxon>Bacillota</taxon>
        <taxon>Bacilli</taxon>
        <taxon>Lactobacillales</taxon>
        <taxon>Aerococcaceae</taxon>
        <taxon>Fundicoccus</taxon>
    </lineage>
</organism>
<dbReference type="PANTHER" id="PTHR35529">
    <property type="entry name" value="MANGANESE EFFLUX PUMP MNTP-RELATED"/>
    <property type="match status" value="1"/>
</dbReference>
<keyword evidence="3 5" id="KW-1133">Transmembrane helix</keyword>
<dbReference type="Proteomes" id="UP001315967">
    <property type="component" value="Chromosome"/>
</dbReference>
<dbReference type="Pfam" id="PF02659">
    <property type="entry name" value="Mntp"/>
    <property type="match status" value="1"/>
</dbReference>
<evidence type="ECO:0000256" key="4">
    <source>
        <dbReference type="ARBA" id="ARBA00023136"/>
    </source>
</evidence>
<proteinExistence type="predicted"/>
<keyword evidence="2 5" id="KW-0812">Transmembrane</keyword>
<dbReference type="InterPro" id="IPR003810">
    <property type="entry name" value="Mntp/YtaF"/>
</dbReference>
<reference evidence="6 7" key="1">
    <citation type="submission" date="2022-08" db="EMBL/GenBank/DDBJ databases">
        <title>Aerococcaceae sp. nov isolated from spoiled eye mask.</title>
        <authorList>
            <person name="Zhou G."/>
            <person name="Xie X.-B."/>
            <person name="Shi Q.-S."/>
            <person name="Wang Y.-S."/>
            <person name="Wen X."/>
            <person name="Peng H."/>
            <person name="Yang X.-J."/>
            <person name="Tao H.-B."/>
            <person name="Huang X.-M."/>
        </authorList>
    </citation>
    <scope>NUCLEOTIDE SEQUENCE [LARGE SCALE GENOMIC DNA]</scope>
    <source>
        <strain evidence="7">DM20194951</strain>
    </source>
</reference>
<dbReference type="RefSeq" id="WP_313793201.1">
    <property type="nucleotide sequence ID" value="NZ_CP102453.1"/>
</dbReference>
<sequence length="166" mass="18506">MTKEGSLLAQVSRRQILAIGIGLGAWQGLVLMISYYLTSFFIDHHAPIIYRLTNEPYLIVMLLLFGLALYLIYKGQKEKGVQIERSRPITGSQIIKYGMETNIDSIVVGVCLAILNLSVRPFVLLIIIINVIAVAIGVYVGRHFGYEHADKFYTVAGVSFILIAIF</sequence>
<gene>
    <name evidence="6" type="ORF">NRE15_12435</name>
</gene>
<feature type="transmembrane region" description="Helical" evidence="5">
    <location>
        <begin position="121"/>
        <end position="141"/>
    </location>
</feature>
<accession>A0ABY5P4R4</accession>
<dbReference type="PANTHER" id="PTHR35529:SF1">
    <property type="entry name" value="MANGANESE EFFLUX PUMP MNTP-RELATED"/>
    <property type="match status" value="1"/>
</dbReference>
<feature type="transmembrane region" description="Helical" evidence="5">
    <location>
        <begin position="16"/>
        <end position="37"/>
    </location>
</feature>
<evidence type="ECO:0000256" key="5">
    <source>
        <dbReference type="SAM" id="Phobius"/>
    </source>
</evidence>
<dbReference type="EMBL" id="CP102453">
    <property type="protein sequence ID" value="UUX33696.1"/>
    <property type="molecule type" value="Genomic_DNA"/>
</dbReference>
<keyword evidence="4 5" id="KW-0472">Membrane</keyword>